<evidence type="ECO:0008006" key="5">
    <source>
        <dbReference type="Google" id="ProtNLM"/>
    </source>
</evidence>
<gene>
    <name evidence="3" type="ORF">HMPREF3200_00543</name>
</gene>
<dbReference type="AlphaFoldDB" id="A0A133KGW6"/>
<feature type="compositionally biased region" description="Acidic residues" evidence="1">
    <location>
        <begin position="27"/>
        <end position="71"/>
    </location>
</feature>
<feature type="compositionally biased region" description="Basic and acidic residues" evidence="1">
    <location>
        <begin position="242"/>
        <end position="272"/>
    </location>
</feature>
<accession>A0A133KGW6</accession>
<evidence type="ECO:0000313" key="3">
    <source>
        <dbReference type="EMBL" id="KWZ78782.1"/>
    </source>
</evidence>
<proteinExistence type="predicted"/>
<feature type="region of interest" description="Disordered" evidence="1">
    <location>
        <begin position="235"/>
        <end position="272"/>
    </location>
</feature>
<dbReference type="RefSeq" id="WP_060929101.1">
    <property type="nucleotide sequence ID" value="NZ_KQ955260.1"/>
</dbReference>
<keyword evidence="4" id="KW-1185">Reference proteome</keyword>
<feature type="region of interest" description="Disordered" evidence="1">
    <location>
        <begin position="18"/>
        <end position="71"/>
    </location>
</feature>
<dbReference type="EMBL" id="LRPM01000017">
    <property type="protein sequence ID" value="KWZ78782.1"/>
    <property type="molecule type" value="Genomic_DNA"/>
</dbReference>
<reference evidence="4" key="1">
    <citation type="submission" date="2016-01" db="EMBL/GenBank/DDBJ databases">
        <authorList>
            <person name="Mitreva M."/>
            <person name="Pepin K.H."/>
            <person name="Mihindukulasuriya K.A."/>
            <person name="Fulton R."/>
            <person name="Fronick C."/>
            <person name="O'Laughlin M."/>
            <person name="Miner T."/>
            <person name="Herter B."/>
            <person name="Rosa B.A."/>
            <person name="Cordes M."/>
            <person name="Tomlinson C."/>
            <person name="Wollam A."/>
            <person name="Palsikar V.B."/>
            <person name="Mardis E.R."/>
            <person name="Wilson R.K."/>
        </authorList>
    </citation>
    <scope>NUCLEOTIDE SEQUENCE [LARGE SCALE GENOMIC DNA]</scope>
    <source>
        <strain evidence="4">MJR8151</strain>
    </source>
</reference>
<dbReference type="Proteomes" id="UP000070383">
    <property type="component" value="Unassembled WGS sequence"/>
</dbReference>
<protein>
    <recommendedName>
        <fullName evidence="5">Zinc-ribbon domain-containing protein</fullName>
    </recommendedName>
</protein>
<evidence type="ECO:0000256" key="1">
    <source>
        <dbReference type="SAM" id="MobiDB-lite"/>
    </source>
</evidence>
<organism evidence="3 4">
    <name type="scientific">Anaerococcus tetradius</name>
    <dbReference type="NCBI Taxonomy" id="33036"/>
    <lineage>
        <taxon>Bacteria</taxon>
        <taxon>Bacillati</taxon>
        <taxon>Bacillota</taxon>
        <taxon>Tissierellia</taxon>
        <taxon>Tissierellales</taxon>
        <taxon>Peptoniphilaceae</taxon>
        <taxon>Anaerococcus</taxon>
    </lineage>
</organism>
<dbReference type="STRING" id="33036.HMPREF3200_00543"/>
<evidence type="ECO:0000313" key="4">
    <source>
        <dbReference type="Proteomes" id="UP000070383"/>
    </source>
</evidence>
<keyword evidence="2" id="KW-0472">Membrane</keyword>
<dbReference type="PATRIC" id="fig|33036.3.peg.540"/>
<keyword evidence="2" id="KW-0812">Transmembrane</keyword>
<name>A0A133KGW6_9FIRM</name>
<keyword evidence="2" id="KW-1133">Transmembrane helix</keyword>
<dbReference type="OrthoDB" id="2236865at2"/>
<comment type="caution">
    <text evidence="3">The sequence shown here is derived from an EMBL/GenBank/DDBJ whole genome shotgun (WGS) entry which is preliminary data.</text>
</comment>
<sequence>MKCKFCKEEIVDDSKFCPSCGRRLDDDDKLDYEDEENQTEENVDDSDENQEELNTDQDEEENSDEEDYDDEDEIYKDINELLEELGPPRENKIGKIIGFALIAIIVASLAFLGIKKYKDSQIKDVSVDLSYYLDIKAEGESGAASLDIKLNKASFVADFEGRIYNKKNKEVVSSSRLIDDIEKTMRYAISKEHNLENGDEVNVRIVLNYNKYKDLNIIFADKGKDYKVEGLKESAKDIQAPEEDKKEEDKKKEKEKEKKEDNSEQNSDKKKEKYDKYIKDHIKGNSTISITSSELMGKAIKSKDEIYVYKIRTKEKLGQTTKAFDYYVGLHDKGKNVELIKGSLTHRSLDEKENTIYDIDYEGFALVDDLLSSINNGNLKIKDLIYYDNFKAKEAMAGYYFLEGYTLFLDNDKNVKLINGQNVYTGKWSKNDKTVSLDIKSYSPEPIKANIAGDELEFDADVFK</sequence>
<feature type="transmembrane region" description="Helical" evidence="2">
    <location>
        <begin position="96"/>
        <end position="114"/>
    </location>
</feature>
<evidence type="ECO:0000256" key="2">
    <source>
        <dbReference type="SAM" id="Phobius"/>
    </source>
</evidence>